<sequence>MAEQYEKYTGSLCLKLAKAYIRHVMKDSGRPVAFVDADNGQRVTIMLEETSTAECIRKGLVMPAEDEYPGQTGKAFAVHMLNVCLSGDDISSEGLDVMNSIFRDGVANFLAQEKNNG</sequence>
<reference evidence="1 2" key="1">
    <citation type="submission" date="2018-06" db="EMBL/GenBank/DDBJ databases">
        <authorList>
            <consortium name="Pathogen Informatics"/>
            <person name="Doyle S."/>
        </authorList>
    </citation>
    <scope>NUCLEOTIDE SEQUENCE [LARGE SCALE GENOMIC DNA]</scope>
    <source>
        <strain evidence="1 2">NCTC11967</strain>
    </source>
</reference>
<evidence type="ECO:0000313" key="1">
    <source>
        <dbReference type="EMBL" id="SQA62287.1"/>
    </source>
</evidence>
<dbReference type="AlphaFoldDB" id="A0AB38FSK3"/>
<gene>
    <name evidence="1" type="ORF">NCTC11967_01260</name>
</gene>
<evidence type="ECO:0000313" key="2">
    <source>
        <dbReference type="Proteomes" id="UP000251313"/>
    </source>
</evidence>
<dbReference type="EMBL" id="UAVL01000002">
    <property type="protein sequence ID" value="SQA62287.1"/>
    <property type="molecule type" value="Genomic_DNA"/>
</dbReference>
<protein>
    <submittedName>
        <fullName evidence="1">Uncharacterized protein</fullName>
    </submittedName>
</protein>
<proteinExistence type="predicted"/>
<dbReference type="Proteomes" id="UP000251313">
    <property type="component" value="Unassembled WGS sequence"/>
</dbReference>
<comment type="caution">
    <text evidence="1">The sequence shown here is derived from an EMBL/GenBank/DDBJ whole genome shotgun (WGS) entry which is preliminary data.</text>
</comment>
<organism evidence="1 2">
    <name type="scientific">Yokenella regensburgei</name>
    <dbReference type="NCBI Taxonomy" id="158877"/>
    <lineage>
        <taxon>Bacteria</taxon>
        <taxon>Pseudomonadati</taxon>
        <taxon>Pseudomonadota</taxon>
        <taxon>Gammaproteobacteria</taxon>
        <taxon>Enterobacterales</taxon>
        <taxon>Enterobacteriaceae</taxon>
        <taxon>Yokenella</taxon>
    </lineage>
</organism>
<accession>A0AB38FSK3</accession>
<name>A0AB38FSK3_9ENTR</name>
<dbReference type="RefSeq" id="WP_038254457.1">
    <property type="nucleotide sequence ID" value="NZ_UAVL01000002.1"/>
</dbReference>